<dbReference type="PIRSF" id="PIRSF004491">
    <property type="entry name" value="FAD_Synth"/>
    <property type="match status" value="1"/>
</dbReference>
<evidence type="ECO:0000256" key="13">
    <source>
        <dbReference type="ARBA" id="ARBA00049494"/>
    </source>
</evidence>
<evidence type="ECO:0000256" key="8">
    <source>
        <dbReference type="ARBA" id="ARBA00022777"/>
    </source>
</evidence>
<gene>
    <name evidence="16" type="ORF">AB2L27_03590</name>
</gene>
<evidence type="ECO:0000256" key="7">
    <source>
        <dbReference type="ARBA" id="ARBA00022741"/>
    </source>
</evidence>
<dbReference type="SMART" id="SM00904">
    <property type="entry name" value="Flavokinase"/>
    <property type="match status" value="1"/>
</dbReference>
<dbReference type="Pfam" id="PF06574">
    <property type="entry name" value="FAD_syn"/>
    <property type="match status" value="1"/>
</dbReference>
<dbReference type="EMBL" id="JBGFTU010000003">
    <property type="protein sequence ID" value="MEZ0163848.1"/>
    <property type="molecule type" value="Genomic_DNA"/>
</dbReference>
<dbReference type="Gene3D" id="2.40.30.30">
    <property type="entry name" value="Riboflavin kinase-like"/>
    <property type="match status" value="1"/>
</dbReference>
<sequence length="329" mass="35136">MQRWEDLSDVEPGFGRSVVTIGNFDGVHRGHAAVLGRVVDLARGRGLGSVAVTFDPHPLQVLDPDRAPGLLTGLDHRLDLLERTGLDAVLVMRFTRELASWSPERFVEDVFVGALRAQVVVVGHDVRFGRANAGDLSTMQELGRRHGFEVVVLDDLGDGGGDGGEGGGAGEQRWSSTAVREALAAGDVDRAARMLGHPHRVSSTVVHGDHRGRELGYPTANLDTGESVGLVPADGVYAGWLTRPGGARLAAAVSIGTNPTFDGVRRQVEAYCLPGQPGAGPDDVLDLYGERVDLDFVAHLRPTLRFEGIGPLVEQMERDVARCRALLLG</sequence>
<dbReference type="GO" id="GO:0008531">
    <property type="term" value="F:riboflavin kinase activity"/>
    <property type="evidence" value="ECO:0007669"/>
    <property type="project" value="UniProtKB-EC"/>
</dbReference>
<keyword evidence="3 14" id="KW-0285">Flavoprotein</keyword>
<dbReference type="InterPro" id="IPR015864">
    <property type="entry name" value="FAD_synthase"/>
</dbReference>
<dbReference type="NCBIfam" id="TIGR00083">
    <property type="entry name" value="ribF"/>
    <property type="match status" value="1"/>
</dbReference>
<evidence type="ECO:0000256" key="10">
    <source>
        <dbReference type="ARBA" id="ARBA00022840"/>
    </source>
</evidence>
<comment type="pathway">
    <text evidence="1 14">Cofactor biosynthesis; FAD biosynthesis; FAD from FMN: step 1/1.</text>
</comment>
<dbReference type="Proteomes" id="UP001565927">
    <property type="component" value="Unassembled WGS sequence"/>
</dbReference>
<feature type="domain" description="Riboflavin kinase" evidence="15">
    <location>
        <begin position="194"/>
        <end position="328"/>
    </location>
</feature>
<evidence type="ECO:0000256" key="12">
    <source>
        <dbReference type="ARBA" id="ARBA00047880"/>
    </source>
</evidence>
<evidence type="ECO:0000256" key="11">
    <source>
        <dbReference type="ARBA" id="ARBA00023268"/>
    </source>
</evidence>
<evidence type="ECO:0000259" key="15">
    <source>
        <dbReference type="SMART" id="SM00904"/>
    </source>
</evidence>
<proteinExistence type="inferred from homology"/>
<dbReference type="EC" id="2.7.1.26" evidence="14"/>
<dbReference type="SUPFAM" id="SSF52374">
    <property type="entry name" value="Nucleotidylyl transferase"/>
    <property type="match status" value="1"/>
</dbReference>
<evidence type="ECO:0000256" key="3">
    <source>
        <dbReference type="ARBA" id="ARBA00022630"/>
    </source>
</evidence>
<comment type="caution">
    <text evidence="16">The sequence shown here is derived from an EMBL/GenBank/DDBJ whole genome shotgun (WGS) entry which is preliminary data.</text>
</comment>
<evidence type="ECO:0000256" key="14">
    <source>
        <dbReference type="PIRNR" id="PIRNR004491"/>
    </source>
</evidence>
<accession>A0ABV4GZH8</accession>
<dbReference type="InterPro" id="IPR023468">
    <property type="entry name" value="Riboflavin_kinase"/>
</dbReference>
<keyword evidence="7 14" id="KW-0547">Nucleotide-binding</keyword>
<dbReference type="CDD" id="cd02064">
    <property type="entry name" value="FAD_synthetase_N"/>
    <property type="match status" value="1"/>
</dbReference>
<organism evidence="16 17">
    <name type="scientific">Kineococcus halophytocola</name>
    <dbReference type="NCBI Taxonomy" id="3234027"/>
    <lineage>
        <taxon>Bacteria</taxon>
        <taxon>Bacillati</taxon>
        <taxon>Actinomycetota</taxon>
        <taxon>Actinomycetes</taxon>
        <taxon>Kineosporiales</taxon>
        <taxon>Kineosporiaceae</taxon>
        <taxon>Kineococcus</taxon>
    </lineage>
</organism>
<comment type="similarity">
    <text evidence="14">Belongs to the ribF family.</text>
</comment>
<keyword evidence="4 14" id="KW-0288">FMN</keyword>
<keyword evidence="6 14" id="KW-0548">Nucleotidyltransferase</keyword>
<keyword evidence="9 14" id="KW-0274">FAD</keyword>
<keyword evidence="8 14" id="KW-0418">Kinase</keyword>
<dbReference type="NCBIfam" id="NF004160">
    <property type="entry name" value="PRK05627.1-3"/>
    <property type="match status" value="1"/>
</dbReference>
<dbReference type="Pfam" id="PF01687">
    <property type="entry name" value="Flavokinase"/>
    <property type="match status" value="1"/>
</dbReference>
<protein>
    <recommendedName>
        <fullName evidence="14">Riboflavin biosynthesis protein</fullName>
    </recommendedName>
    <domain>
        <recommendedName>
            <fullName evidence="14">Riboflavin kinase</fullName>
            <ecNumber evidence="14">2.7.1.26</ecNumber>
        </recommendedName>
        <alternativeName>
            <fullName evidence="14">Flavokinase</fullName>
        </alternativeName>
    </domain>
    <domain>
        <recommendedName>
            <fullName evidence="14">FMN adenylyltransferase</fullName>
            <ecNumber evidence="14">2.7.7.2</ecNumber>
        </recommendedName>
        <alternativeName>
            <fullName evidence="14">FAD pyrophosphorylase</fullName>
        </alternativeName>
        <alternativeName>
            <fullName evidence="14">FAD synthase</fullName>
        </alternativeName>
    </domain>
</protein>
<dbReference type="InterPro" id="IPR002606">
    <property type="entry name" value="Riboflavin_kinase_bac"/>
</dbReference>
<dbReference type="GO" id="GO:0003919">
    <property type="term" value="F:FMN adenylyltransferase activity"/>
    <property type="evidence" value="ECO:0007669"/>
    <property type="project" value="UniProtKB-EC"/>
</dbReference>
<dbReference type="PANTHER" id="PTHR22749:SF6">
    <property type="entry name" value="RIBOFLAVIN KINASE"/>
    <property type="match status" value="1"/>
</dbReference>
<evidence type="ECO:0000256" key="1">
    <source>
        <dbReference type="ARBA" id="ARBA00004726"/>
    </source>
</evidence>
<name>A0ABV4GZH8_9ACTN</name>
<comment type="catalytic activity">
    <reaction evidence="12 14">
        <text>riboflavin + ATP = FMN + ADP + H(+)</text>
        <dbReference type="Rhea" id="RHEA:14357"/>
        <dbReference type="ChEBI" id="CHEBI:15378"/>
        <dbReference type="ChEBI" id="CHEBI:30616"/>
        <dbReference type="ChEBI" id="CHEBI:57986"/>
        <dbReference type="ChEBI" id="CHEBI:58210"/>
        <dbReference type="ChEBI" id="CHEBI:456216"/>
        <dbReference type="EC" id="2.7.1.26"/>
    </reaction>
</comment>
<dbReference type="InterPro" id="IPR015865">
    <property type="entry name" value="Riboflavin_kinase_bac/euk"/>
</dbReference>
<dbReference type="RefSeq" id="WP_370440095.1">
    <property type="nucleotide sequence ID" value="NZ_JBGFTU010000003.1"/>
</dbReference>
<dbReference type="SUPFAM" id="SSF82114">
    <property type="entry name" value="Riboflavin kinase-like"/>
    <property type="match status" value="1"/>
</dbReference>
<keyword evidence="11" id="KW-0511">Multifunctional enzyme</keyword>
<evidence type="ECO:0000313" key="17">
    <source>
        <dbReference type="Proteomes" id="UP001565927"/>
    </source>
</evidence>
<evidence type="ECO:0000256" key="6">
    <source>
        <dbReference type="ARBA" id="ARBA00022695"/>
    </source>
</evidence>
<evidence type="ECO:0000256" key="5">
    <source>
        <dbReference type="ARBA" id="ARBA00022679"/>
    </source>
</evidence>
<dbReference type="InterPro" id="IPR014729">
    <property type="entry name" value="Rossmann-like_a/b/a_fold"/>
</dbReference>
<keyword evidence="17" id="KW-1185">Reference proteome</keyword>
<dbReference type="InterPro" id="IPR023465">
    <property type="entry name" value="Riboflavin_kinase_dom_sf"/>
</dbReference>
<comment type="catalytic activity">
    <reaction evidence="13 14">
        <text>FMN + ATP + H(+) = FAD + diphosphate</text>
        <dbReference type="Rhea" id="RHEA:17237"/>
        <dbReference type="ChEBI" id="CHEBI:15378"/>
        <dbReference type="ChEBI" id="CHEBI:30616"/>
        <dbReference type="ChEBI" id="CHEBI:33019"/>
        <dbReference type="ChEBI" id="CHEBI:57692"/>
        <dbReference type="ChEBI" id="CHEBI:58210"/>
        <dbReference type="EC" id="2.7.7.2"/>
    </reaction>
</comment>
<dbReference type="EC" id="2.7.7.2" evidence="14"/>
<evidence type="ECO:0000256" key="9">
    <source>
        <dbReference type="ARBA" id="ARBA00022827"/>
    </source>
</evidence>
<reference evidence="16 17" key="1">
    <citation type="submission" date="2024-07" db="EMBL/GenBank/DDBJ databases">
        <authorList>
            <person name="Thanompreechachai J."/>
            <person name="Duangmal K."/>
        </authorList>
    </citation>
    <scope>NUCLEOTIDE SEQUENCE [LARGE SCALE GENOMIC DNA]</scope>
    <source>
        <strain evidence="16 17">LSe6-4</strain>
    </source>
</reference>
<comment type="pathway">
    <text evidence="2 14">Cofactor biosynthesis; FMN biosynthesis; FMN from riboflavin (ATP route): step 1/1.</text>
</comment>
<evidence type="ECO:0000313" key="16">
    <source>
        <dbReference type="EMBL" id="MEZ0163848.1"/>
    </source>
</evidence>
<dbReference type="Gene3D" id="3.40.50.620">
    <property type="entry name" value="HUPs"/>
    <property type="match status" value="1"/>
</dbReference>
<evidence type="ECO:0000256" key="2">
    <source>
        <dbReference type="ARBA" id="ARBA00005201"/>
    </source>
</evidence>
<evidence type="ECO:0000256" key="4">
    <source>
        <dbReference type="ARBA" id="ARBA00022643"/>
    </source>
</evidence>
<dbReference type="PANTHER" id="PTHR22749">
    <property type="entry name" value="RIBOFLAVIN KINASE/FMN ADENYLYLTRANSFERASE"/>
    <property type="match status" value="1"/>
</dbReference>
<keyword evidence="10 14" id="KW-0067">ATP-binding</keyword>
<keyword evidence="5 14" id="KW-0808">Transferase</keyword>